<reference evidence="1 2" key="1">
    <citation type="submission" date="2019-02" db="EMBL/GenBank/DDBJ databases">
        <title>Deep-cultivation of Planctomycetes and their phenomic and genomic characterization uncovers novel biology.</title>
        <authorList>
            <person name="Wiegand S."/>
            <person name="Jogler M."/>
            <person name="Boedeker C."/>
            <person name="Pinto D."/>
            <person name="Vollmers J."/>
            <person name="Rivas-Marin E."/>
            <person name="Kohn T."/>
            <person name="Peeters S.H."/>
            <person name="Heuer A."/>
            <person name="Rast P."/>
            <person name="Oberbeckmann S."/>
            <person name="Bunk B."/>
            <person name="Jeske O."/>
            <person name="Meyerdierks A."/>
            <person name="Storesund J.E."/>
            <person name="Kallscheuer N."/>
            <person name="Luecker S."/>
            <person name="Lage O.M."/>
            <person name="Pohl T."/>
            <person name="Merkel B.J."/>
            <person name="Hornburger P."/>
            <person name="Mueller R.-W."/>
            <person name="Bruemmer F."/>
            <person name="Labrenz M."/>
            <person name="Spormann A.M."/>
            <person name="Op Den Camp H."/>
            <person name="Overmann J."/>
            <person name="Amann R."/>
            <person name="Jetten M.S.M."/>
            <person name="Mascher T."/>
            <person name="Medema M.H."/>
            <person name="Devos D.P."/>
            <person name="Kaster A.-K."/>
            <person name="Ovreas L."/>
            <person name="Rohde M."/>
            <person name="Galperin M.Y."/>
            <person name="Jogler C."/>
        </authorList>
    </citation>
    <scope>NUCLEOTIDE SEQUENCE [LARGE SCALE GENOMIC DNA]</scope>
    <source>
        <strain evidence="1 2">Pla22</strain>
    </source>
</reference>
<evidence type="ECO:0000313" key="2">
    <source>
        <dbReference type="Proteomes" id="UP000316598"/>
    </source>
</evidence>
<proteinExistence type="predicted"/>
<comment type="caution">
    <text evidence="1">The sequence shown here is derived from an EMBL/GenBank/DDBJ whole genome shotgun (WGS) entry which is preliminary data.</text>
</comment>
<accession>A0A5C5WV57</accession>
<evidence type="ECO:0000313" key="1">
    <source>
        <dbReference type="EMBL" id="TWT54536.1"/>
    </source>
</evidence>
<keyword evidence="2" id="KW-1185">Reference proteome</keyword>
<organism evidence="1 2">
    <name type="scientific">Rubripirellula amarantea</name>
    <dbReference type="NCBI Taxonomy" id="2527999"/>
    <lineage>
        <taxon>Bacteria</taxon>
        <taxon>Pseudomonadati</taxon>
        <taxon>Planctomycetota</taxon>
        <taxon>Planctomycetia</taxon>
        <taxon>Pirellulales</taxon>
        <taxon>Pirellulaceae</taxon>
        <taxon>Rubripirellula</taxon>
    </lineage>
</organism>
<name>A0A5C5WV57_9BACT</name>
<sequence length="84" mass="9948">MPIIQSEALFKVIHRWLVREEPWLNEKGSRRKLRRLPRFLVSRIAYTCIKNQRNLVLDGHVLQARGCSWRRQSDPQSAPASLLR</sequence>
<protein>
    <submittedName>
        <fullName evidence="1">Uncharacterized protein</fullName>
    </submittedName>
</protein>
<dbReference type="AlphaFoldDB" id="A0A5C5WV57"/>
<gene>
    <name evidence="1" type="ORF">Pla22_21840</name>
</gene>
<dbReference type="Proteomes" id="UP000316598">
    <property type="component" value="Unassembled WGS sequence"/>
</dbReference>
<dbReference type="EMBL" id="SJPI01000001">
    <property type="protein sequence ID" value="TWT54536.1"/>
    <property type="molecule type" value="Genomic_DNA"/>
</dbReference>